<dbReference type="Pfam" id="PF13519">
    <property type="entry name" value="VWA_2"/>
    <property type="match status" value="1"/>
</dbReference>
<dbReference type="SUPFAM" id="SSF53300">
    <property type="entry name" value="vWA-like"/>
    <property type="match status" value="1"/>
</dbReference>
<reference evidence="2 3" key="1">
    <citation type="journal article" date="2007" name="J. Bacteriol.">
        <title>Whole-genome analysis of the methyl tert-butyl ether-degrading beta-proteobacterium Methylibium petroleiphilum PM1.</title>
        <authorList>
            <person name="Kane S.R."/>
            <person name="Chakicherla A.Y."/>
            <person name="Chain P.S.G."/>
            <person name="Schmidt R."/>
            <person name="Shin M.W."/>
            <person name="Legler T.C."/>
            <person name="Scow K.M."/>
            <person name="Larimer F.W."/>
            <person name="Lucas S.M."/>
            <person name="Richardson P.M."/>
            <person name="Hristova K.R."/>
        </authorList>
    </citation>
    <scope>NUCLEOTIDE SEQUENCE [LARGE SCALE GENOMIC DNA]</scope>
    <source>
        <strain evidence="3">ATCC BAA-1232 / LMG 22953 / PM1</strain>
    </source>
</reference>
<evidence type="ECO:0000259" key="1">
    <source>
        <dbReference type="Pfam" id="PF13519"/>
    </source>
</evidence>
<keyword evidence="3" id="KW-1185">Reference proteome</keyword>
<dbReference type="Gene3D" id="3.40.50.410">
    <property type="entry name" value="von Willebrand factor, type A domain"/>
    <property type="match status" value="1"/>
</dbReference>
<gene>
    <name evidence="2" type="ordered locus">Mpe_A3512</name>
</gene>
<dbReference type="EMBL" id="CP000555">
    <property type="protein sequence ID" value="ABM96465.1"/>
    <property type="molecule type" value="Genomic_DNA"/>
</dbReference>
<feature type="domain" description="VWFA" evidence="1">
    <location>
        <begin position="299"/>
        <end position="403"/>
    </location>
</feature>
<name>A2SLM6_METPP</name>
<organism evidence="2 3">
    <name type="scientific">Methylibium petroleiphilum (strain ATCC BAA-1232 / LMG 22953 / PM1)</name>
    <dbReference type="NCBI Taxonomy" id="420662"/>
    <lineage>
        <taxon>Bacteria</taxon>
        <taxon>Pseudomonadati</taxon>
        <taxon>Pseudomonadota</taxon>
        <taxon>Betaproteobacteria</taxon>
        <taxon>Burkholderiales</taxon>
        <taxon>Sphaerotilaceae</taxon>
        <taxon>Methylibium</taxon>
    </lineage>
</organism>
<sequence length="493" mass="53468">MDPRLAAVDRPYDGLAALPRELWLPTLISAVGTSEARLRQGPAWLAALEAGELPDAALDFDDPQALRPLRQAIGELGLHELAREAPAAAQQVLRTALWHLDRLIDRPTDEPRETAIAEMVAAFRAEWTLLHADWEHLLALLQDLGELAALQRDALRGRLARREWQAAQQLAALLTRNPALVALIASLGRGLPREAPPQPAPTAPGRARVLGQLVETRLPDAPGEILGVRPGRNLARMLPSEAAQLRHPLLHKLWRARLAEARLMVWDEEAVLFDQRPGGATPLRAAAQAAPPPLARGPMLVCIDTSGSMRGAPEQLAKAVVLQAARTAHRERRACQLIAFGGAGELLTHELALTPAGLDALLDFIGQAFDGGTDLAAPLAHAVAAVHSARWQQADLLLVSDGEFGCTPATLALLDGARQRHGLRVQGVLVGDRETMGLLEVCDAIHWVRDWRRYAPDPQSAYADGHSPVHSKSLTALYFPNALSERARRHLQV</sequence>
<dbReference type="InterPro" id="IPR002035">
    <property type="entry name" value="VWF_A"/>
</dbReference>
<dbReference type="STRING" id="420662.Mpe_A3512"/>
<dbReference type="KEGG" id="mpt:Mpe_A3512"/>
<dbReference type="eggNOG" id="COG2425">
    <property type="taxonomic scope" value="Bacteria"/>
</dbReference>
<proteinExistence type="predicted"/>
<dbReference type="Proteomes" id="UP000000366">
    <property type="component" value="Chromosome"/>
</dbReference>
<dbReference type="RefSeq" id="WP_011831085.1">
    <property type="nucleotide sequence ID" value="NC_008825.1"/>
</dbReference>
<dbReference type="PANTHER" id="PTHR36846:SF1">
    <property type="entry name" value="PROTEIN VIAA"/>
    <property type="match status" value="1"/>
</dbReference>
<dbReference type="HOGENOM" id="CLU_033629_0_0_4"/>
<dbReference type="AlphaFoldDB" id="A2SLM6"/>
<protein>
    <submittedName>
        <fullName evidence="2">Uncharacterized protein containing a von Willebrand factor type A (VWA) domain</fullName>
    </submittedName>
</protein>
<dbReference type="InterPro" id="IPR036465">
    <property type="entry name" value="vWFA_dom_sf"/>
</dbReference>
<dbReference type="PANTHER" id="PTHR36846">
    <property type="entry name" value="PROTEIN VIAA"/>
    <property type="match status" value="1"/>
</dbReference>
<evidence type="ECO:0000313" key="3">
    <source>
        <dbReference type="Proteomes" id="UP000000366"/>
    </source>
</evidence>
<evidence type="ECO:0000313" key="2">
    <source>
        <dbReference type="EMBL" id="ABM96465.1"/>
    </source>
</evidence>
<dbReference type="GO" id="GO:0005829">
    <property type="term" value="C:cytosol"/>
    <property type="evidence" value="ECO:0007669"/>
    <property type="project" value="TreeGrafter"/>
</dbReference>
<accession>A2SLM6</accession>